<name>A0A0R3QGS2_9BILA</name>
<sequence length="53" mass="6529">LYPDQALTFLFISKAFSWAWLSLFQIQYDRNLFLFHLFLKIIMIIFYSYNTLI</sequence>
<evidence type="ECO:0000256" key="1">
    <source>
        <dbReference type="SAM" id="Phobius"/>
    </source>
</evidence>
<keyword evidence="1" id="KW-0472">Membrane</keyword>
<organism evidence="2">
    <name type="scientific">Brugia timori</name>
    <dbReference type="NCBI Taxonomy" id="42155"/>
    <lineage>
        <taxon>Eukaryota</taxon>
        <taxon>Metazoa</taxon>
        <taxon>Ecdysozoa</taxon>
        <taxon>Nematoda</taxon>
        <taxon>Chromadorea</taxon>
        <taxon>Rhabditida</taxon>
        <taxon>Spirurina</taxon>
        <taxon>Spiruromorpha</taxon>
        <taxon>Filarioidea</taxon>
        <taxon>Onchocercidae</taxon>
        <taxon>Brugia</taxon>
    </lineage>
</organism>
<feature type="transmembrane region" description="Helical" evidence="1">
    <location>
        <begin position="6"/>
        <end position="24"/>
    </location>
</feature>
<feature type="transmembrane region" description="Helical" evidence="1">
    <location>
        <begin position="31"/>
        <end position="49"/>
    </location>
</feature>
<reference evidence="2" key="1">
    <citation type="submission" date="2017-02" db="UniProtKB">
        <authorList>
            <consortium name="WormBaseParasite"/>
        </authorList>
    </citation>
    <scope>IDENTIFICATION</scope>
</reference>
<dbReference type="AlphaFoldDB" id="A0A0R3QGS2"/>
<proteinExistence type="predicted"/>
<keyword evidence="1" id="KW-1133">Transmembrane helix</keyword>
<protein>
    <submittedName>
        <fullName evidence="2">Ovule protein</fullName>
    </submittedName>
</protein>
<evidence type="ECO:0000313" key="2">
    <source>
        <dbReference type="WBParaSite" id="BTMF_0000557801-mRNA-1"/>
    </source>
</evidence>
<accession>A0A0R3QGS2</accession>
<keyword evidence="1" id="KW-0812">Transmembrane</keyword>
<dbReference type="WBParaSite" id="BTMF_0000557801-mRNA-1">
    <property type="protein sequence ID" value="BTMF_0000557801-mRNA-1"/>
    <property type="gene ID" value="BTMF_0000557801"/>
</dbReference>